<comment type="caution">
    <text evidence="2">The sequence shown here is derived from an EMBL/GenBank/DDBJ whole genome shotgun (WGS) entry which is preliminary data.</text>
</comment>
<dbReference type="GO" id="GO:0008757">
    <property type="term" value="F:S-adenosylmethionine-dependent methyltransferase activity"/>
    <property type="evidence" value="ECO:0007669"/>
    <property type="project" value="InterPro"/>
</dbReference>
<dbReference type="Proteomes" id="UP000559404">
    <property type="component" value="Unassembled WGS sequence"/>
</dbReference>
<organism evidence="2 3">
    <name type="scientific">Stappia taiwanensis</name>
    <dbReference type="NCBI Taxonomy" id="992267"/>
    <lineage>
        <taxon>Bacteria</taxon>
        <taxon>Pseudomonadati</taxon>
        <taxon>Pseudomonadota</taxon>
        <taxon>Alphaproteobacteria</taxon>
        <taxon>Hyphomicrobiales</taxon>
        <taxon>Stappiaceae</taxon>
        <taxon>Stappia</taxon>
    </lineage>
</organism>
<name>A0A838XN92_9HYPH</name>
<keyword evidence="2" id="KW-0808">Transferase</keyword>
<feature type="domain" description="Methyltransferase type 11" evidence="1">
    <location>
        <begin position="74"/>
        <end position="170"/>
    </location>
</feature>
<reference evidence="2 3" key="1">
    <citation type="submission" date="2020-07" db="EMBL/GenBank/DDBJ databases">
        <authorList>
            <person name="Li M."/>
        </authorList>
    </citation>
    <scope>NUCLEOTIDE SEQUENCE [LARGE SCALE GENOMIC DNA]</scope>
    <source>
        <strain evidence="2 3">DSM 23284</strain>
    </source>
</reference>
<evidence type="ECO:0000259" key="1">
    <source>
        <dbReference type="Pfam" id="PF08241"/>
    </source>
</evidence>
<accession>A0A838XN92</accession>
<dbReference type="GO" id="GO:0032259">
    <property type="term" value="P:methylation"/>
    <property type="evidence" value="ECO:0007669"/>
    <property type="project" value="UniProtKB-KW"/>
</dbReference>
<dbReference type="InterPro" id="IPR013216">
    <property type="entry name" value="Methyltransf_11"/>
</dbReference>
<dbReference type="RefSeq" id="WP_181759456.1">
    <property type="nucleotide sequence ID" value="NZ_BMCR01000002.1"/>
</dbReference>
<dbReference type="InterPro" id="IPR050508">
    <property type="entry name" value="Methyltransf_Superfamily"/>
</dbReference>
<evidence type="ECO:0000313" key="3">
    <source>
        <dbReference type="Proteomes" id="UP000559404"/>
    </source>
</evidence>
<sequence length="234" mass="26052">MTVDLIPAGWLRRTATRIQRKLRALFTPDTATGSSVESAYARWAPIYDWVFTAPLVYGQRAAAREANKLDGTLLEVGVGTGLSLPLYSRKLTVSGIDLSEPMLERARQRVAREHLGNVAELQAMDASDLTYGEASFDLATVMYVMTVVPDPAKVLAELERVVRPGGTVIIVNHFASERGVLALAERLLARFSQTLGWDPLFRRERILAHTSMTLEHEERLGPLGLFTMMVFRRP</sequence>
<dbReference type="Pfam" id="PF08241">
    <property type="entry name" value="Methyltransf_11"/>
    <property type="match status" value="1"/>
</dbReference>
<dbReference type="InterPro" id="IPR029063">
    <property type="entry name" value="SAM-dependent_MTases_sf"/>
</dbReference>
<dbReference type="CDD" id="cd02440">
    <property type="entry name" value="AdoMet_MTases"/>
    <property type="match status" value="1"/>
</dbReference>
<evidence type="ECO:0000313" key="2">
    <source>
        <dbReference type="EMBL" id="MBA4611267.1"/>
    </source>
</evidence>
<dbReference type="EMBL" id="JACEON010000004">
    <property type="protein sequence ID" value="MBA4611267.1"/>
    <property type="molecule type" value="Genomic_DNA"/>
</dbReference>
<dbReference type="Gene3D" id="3.40.50.150">
    <property type="entry name" value="Vaccinia Virus protein VP39"/>
    <property type="match status" value="1"/>
</dbReference>
<keyword evidence="2" id="KW-0489">Methyltransferase</keyword>
<proteinExistence type="predicted"/>
<protein>
    <submittedName>
        <fullName evidence="2">Class I SAM-dependent methyltransferase</fullName>
    </submittedName>
</protein>
<reference evidence="2 3" key="2">
    <citation type="submission" date="2020-08" db="EMBL/GenBank/DDBJ databases">
        <title>Stappia taiwanensis sp. nov., isolated from a coastal thermal spring.</title>
        <authorList>
            <person name="Kampfer P."/>
        </authorList>
    </citation>
    <scope>NUCLEOTIDE SEQUENCE [LARGE SCALE GENOMIC DNA]</scope>
    <source>
        <strain evidence="2 3">DSM 23284</strain>
    </source>
</reference>
<gene>
    <name evidence="2" type="ORF">H1W37_06375</name>
</gene>
<dbReference type="PANTHER" id="PTHR42912">
    <property type="entry name" value="METHYLTRANSFERASE"/>
    <property type="match status" value="1"/>
</dbReference>
<dbReference type="AlphaFoldDB" id="A0A838XN92"/>
<keyword evidence="3" id="KW-1185">Reference proteome</keyword>
<dbReference type="SUPFAM" id="SSF53335">
    <property type="entry name" value="S-adenosyl-L-methionine-dependent methyltransferases"/>
    <property type="match status" value="1"/>
</dbReference>